<evidence type="ECO:0000259" key="10">
    <source>
        <dbReference type="Pfam" id="PF13244"/>
    </source>
</evidence>
<evidence type="ECO:0000256" key="8">
    <source>
        <dbReference type="SAM" id="Phobius"/>
    </source>
</evidence>
<dbReference type="InterPro" id="IPR025383">
    <property type="entry name" value="MrpA_C/MbhD"/>
</dbReference>
<feature type="transmembrane region" description="Helical" evidence="8">
    <location>
        <begin position="160"/>
        <end position="178"/>
    </location>
</feature>
<dbReference type="Pfam" id="PF00361">
    <property type="entry name" value="Proton_antipo_M"/>
    <property type="match status" value="1"/>
</dbReference>
<name>A0A6J4TCP7_9ACTN</name>
<feature type="transmembrane region" description="Helical" evidence="8">
    <location>
        <begin position="380"/>
        <end position="398"/>
    </location>
</feature>
<dbReference type="EMBL" id="CADCVU010000206">
    <property type="protein sequence ID" value="CAA9519150.1"/>
    <property type="molecule type" value="Genomic_DNA"/>
</dbReference>
<keyword evidence="4 7" id="KW-0812">Transmembrane</keyword>
<evidence type="ECO:0000256" key="7">
    <source>
        <dbReference type="RuleBase" id="RU000320"/>
    </source>
</evidence>
<dbReference type="InterPro" id="IPR001750">
    <property type="entry name" value="ND/Mrp_TM"/>
</dbReference>
<gene>
    <name evidence="12" type="ORF">AVDCRST_MAG45-2389</name>
</gene>
<evidence type="ECO:0000256" key="6">
    <source>
        <dbReference type="ARBA" id="ARBA00023136"/>
    </source>
</evidence>
<feature type="transmembrane region" description="Helical" evidence="8">
    <location>
        <begin position="185"/>
        <end position="206"/>
    </location>
</feature>
<feature type="transmembrane region" description="Helical" evidence="8">
    <location>
        <begin position="212"/>
        <end position="234"/>
    </location>
</feature>
<dbReference type="PANTHER" id="PTHR43373">
    <property type="entry name" value="NA(+)/H(+) ANTIPORTER SUBUNIT"/>
    <property type="match status" value="1"/>
</dbReference>
<proteinExistence type="predicted"/>
<feature type="domain" description="MrpA C-terminal/MbhE" evidence="11">
    <location>
        <begin position="569"/>
        <end position="649"/>
    </location>
</feature>
<feature type="transmembrane region" description="Helical" evidence="8">
    <location>
        <begin position="531"/>
        <end position="553"/>
    </location>
</feature>
<feature type="transmembrane region" description="Helical" evidence="8">
    <location>
        <begin position="20"/>
        <end position="39"/>
    </location>
</feature>
<feature type="transmembrane region" description="Helical" evidence="8">
    <location>
        <begin position="51"/>
        <end position="75"/>
    </location>
</feature>
<keyword evidence="6 8" id="KW-0472">Membrane</keyword>
<feature type="transmembrane region" description="Helical" evidence="8">
    <location>
        <begin position="87"/>
        <end position="106"/>
    </location>
</feature>
<dbReference type="AlphaFoldDB" id="A0A6J4TCP7"/>
<dbReference type="InterPro" id="IPR050616">
    <property type="entry name" value="CPA3_Na-H_Antiporter_A"/>
</dbReference>
<evidence type="ECO:0000259" key="11">
    <source>
        <dbReference type="Pfam" id="PF20501"/>
    </source>
</evidence>
<feature type="transmembrane region" description="Helical" evidence="8">
    <location>
        <begin position="330"/>
        <end position="349"/>
    </location>
</feature>
<evidence type="ECO:0000256" key="1">
    <source>
        <dbReference type="ARBA" id="ARBA00004651"/>
    </source>
</evidence>
<evidence type="ECO:0000259" key="9">
    <source>
        <dbReference type="Pfam" id="PF00361"/>
    </source>
</evidence>
<dbReference type="PRINTS" id="PR01434">
    <property type="entry name" value="NADHDHGNASE5"/>
</dbReference>
<feature type="transmembrane region" description="Helical" evidence="8">
    <location>
        <begin position="574"/>
        <end position="592"/>
    </location>
</feature>
<dbReference type="GO" id="GO:0005886">
    <property type="term" value="C:plasma membrane"/>
    <property type="evidence" value="ECO:0007669"/>
    <property type="project" value="UniProtKB-SubCell"/>
</dbReference>
<keyword evidence="5 8" id="KW-1133">Transmembrane helix</keyword>
<feature type="transmembrane region" description="Helical" evidence="8">
    <location>
        <begin position="448"/>
        <end position="470"/>
    </location>
</feature>
<feature type="domain" description="MrpA C-terminal/MbhD" evidence="10">
    <location>
        <begin position="491"/>
        <end position="554"/>
    </location>
</feature>
<dbReference type="PANTHER" id="PTHR43373:SF1">
    <property type="entry name" value="NA(+)_H(+) ANTIPORTER SUBUNIT A"/>
    <property type="match status" value="1"/>
</dbReference>
<evidence type="ECO:0000256" key="5">
    <source>
        <dbReference type="ARBA" id="ARBA00022989"/>
    </source>
</evidence>
<feature type="transmembrane region" description="Helical" evidence="8">
    <location>
        <begin position="290"/>
        <end position="309"/>
    </location>
</feature>
<protein>
    <submittedName>
        <fullName evidence="12">Na(+) H(+) antiporter subunit A</fullName>
    </submittedName>
</protein>
<keyword evidence="2" id="KW-0813">Transport</keyword>
<evidence type="ECO:0000256" key="2">
    <source>
        <dbReference type="ARBA" id="ARBA00022448"/>
    </source>
</evidence>
<feature type="transmembrane region" description="Helical" evidence="8">
    <location>
        <begin position="127"/>
        <end position="148"/>
    </location>
</feature>
<feature type="transmembrane region" description="Helical" evidence="8">
    <location>
        <begin position="505"/>
        <end position="525"/>
    </location>
</feature>
<accession>A0A6J4TCP7</accession>
<dbReference type="Pfam" id="PF20501">
    <property type="entry name" value="MbhE"/>
    <property type="match status" value="1"/>
</dbReference>
<dbReference type="Pfam" id="PF13244">
    <property type="entry name" value="MbhD"/>
    <property type="match status" value="1"/>
</dbReference>
<feature type="domain" description="NADH:quinone oxidoreductase/Mrp antiporter transmembrane" evidence="9">
    <location>
        <begin position="16"/>
        <end position="300"/>
    </location>
</feature>
<feature type="non-terminal residue" evidence="12">
    <location>
        <position position="1"/>
    </location>
</feature>
<sequence length="654" mass="67554">ALLVVFMASMIGLATAQDLIVIFFCFDLTAVCSYFLIGFERSEAEARWAALMAFVVTGVTAVLLLLAAVILYAQYGTFSVPELASRVQPGAGLTVAGILIAVAALAKSAQVPFHFWLRRAMVAPTPISAYLHSAAMVAAGVLVLGRLYPLLAPTDALLDALVVMGFASALFGGALAIAEDRLKPILAYSTVSQYGYVVAMYGLGGAAGATAAALYVLMHALAKSALFLIAGSVTEATGGEDSLRRLGGLWRSMPILAAAGFVAVATVAALPLTLGFFADELFFKAALARGPVPTVLALAVAALTFTYMFRFWSRVFLGTRNTEGTPLAPGLVLPPVVLALVLLVGGVAVGPFEQLAEAAGAASIGAPAAVSAAYHLDPRATNLLALAAFLLGGVGLWLEPRLRGAASAFTALGDRIGPERIYTTGLRGLNRLSDRIHDIEVRDLRTRVAAVILPGAGLVLLGALITPTGVGFRVGSVSPDDLGLVAGLLAVGAAAVATTRPKEHLPLALTLSAAGFSLAAVYALLGAPDVALVAVLVEITLSLVFVATLRRLPQGVLHREAGLALSRGRRARDTFVGAAAGLSAFFVVWSIASAPEPRRPVAPELIARTDDAHAKDVVTAILADFRALDTLGEITVLAIALVALVTLFGRRGTA</sequence>
<evidence type="ECO:0000256" key="3">
    <source>
        <dbReference type="ARBA" id="ARBA00022475"/>
    </source>
</evidence>
<feature type="transmembrane region" description="Helical" evidence="8">
    <location>
        <begin position="255"/>
        <end position="278"/>
    </location>
</feature>
<evidence type="ECO:0000256" key="4">
    <source>
        <dbReference type="ARBA" id="ARBA00022692"/>
    </source>
</evidence>
<reference evidence="12" key="1">
    <citation type="submission" date="2020-02" db="EMBL/GenBank/DDBJ databases">
        <authorList>
            <person name="Meier V. D."/>
        </authorList>
    </citation>
    <scope>NUCLEOTIDE SEQUENCE</scope>
    <source>
        <strain evidence="12">AVDCRST_MAG45</strain>
    </source>
</reference>
<dbReference type="InterPro" id="IPR046806">
    <property type="entry name" value="MrpA_C/MbhE"/>
</dbReference>
<keyword evidence="3" id="KW-1003">Cell membrane</keyword>
<feature type="transmembrane region" description="Helical" evidence="8">
    <location>
        <begin position="482"/>
        <end position="498"/>
    </location>
</feature>
<evidence type="ECO:0000313" key="12">
    <source>
        <dbReference type="EMBL" id="CAA9519150.1"/>
    </source>
</evidence>
<feature type="transmembrane region" description="Helical" evidence="8">
    <location>
        <begin position="631"/>
        <end position="649"/>
    </location>
</feature>
<comment type="subcellular location">
    <subcellularLocation>
        <location evidence="1">Cell membrane</location>
        <topology evidence="1">Multi-pass membrane protein</topology>
    </subcellularLocation>
    <subcellularLocation>
        <location evidence="7">Membrane</location>
        <topology evidence="7">Multi-pass membrane protein</topology>
    </subcellularLocation>
</comment>
<organism evidence="12">
    <name type="scientific">uncultured Solirubrobacterales bacterium</name>
    <dbReference type="NCBI Taxonomy" id="768556"/>
    <lineage>
        <taxon>Bacteria</taxon>
        <taxon>Bacillati</taxon>
        <taxon>Actinomycetota</taxon>
        <taxon>Thermoleophilia</taxon>
        <taxon>Solirubrobacterales</taxon>
        <taxon>environmental samples</taxon>
    </lineage>
</organism>